<dbReference type="GO" id="GO:0009277">
    <property type="term" value="C:fungal-type cell wall"/>
    <property type="evidence" value="ECO:0007669"/>
    <property type="project" value="TreeGrafter"/>
</dbReference>
<dbReference type="AlphaFoldDB" id="A0A1E5R0Q2"/>
<dbReference type="PANTHER" id="PTHR47254">
    <property type="entry name" value="CELL WALL MANNOPROTEIN CIS3-RELATED"/>
    <property type="match status" value="1"/>
</dbReference>
<keyword evidence="2" id="KW-0134">Cell wall</keyword>
<evidence type="ECO:0000256" key="4">
    <source>
        <dbReference type="ARBA" id="ARBA00022729"/>
    </source>
</evidence>
<feature type="domain" description="Cell wall mannoprotein PIR1-like C-terminal" evidence="7">
    <location>
        <begin position="283"/>
        <end position="357"/>
    </location>
</feature>
<dbReference type="OrthoDB" id="5415592at2759"/>
<name>A0A1E5R0Q2_9ASCO</name>
<feature type="chain" id="PRO_5009184550" evidence="6">
    <location>
        <begin position="20"/>
        <end position="367"/>
    </location>
</feature>
<dbReference type="GO" id="GO:0031505">
    <property type="term" value="P:fungal-type cell wall organization"/>
    <property type="evidence" value="ECO:0007669"/>
    <property type="project" value="TreeGrafter"/>
</dbReference>
<dbReference type="EMBL" id="LPNM01000012">
    <property type="protein sequence ID" value="OEJ80472.1"/>
    <property type="molecule type" value="Genomic_DNA"/>
</dbReference>
<keyword evidence="3" id="KW-0964">Secreted</keyword>
<dbReference type="InterPro" id="IPR051153">
    <property type="entry name" value="Yeast_CWMannoprotein_PIR"/>
</dbReference>
<dbReference type="GO" id="GO:0005199">
    <property type="term" value="F:structural constituent of cell wall"/>
    <property type="evidence" value="ECO:0007669"/>
    <property type="project" value="TreeGrafter"/>
</dbReference>
<comment type="subcellular location">
    <subcellularLocation>
        <location evidence="1">Secreted</location>
        <location evidence="1">Cell wall</location>
    </subcellularLocation>
</comment>
<evidence type="ECO:0000313" key="8">
    <source>
        <dbReference type="EMBL" id="OEJ80472.1"/>
    </source>
</evidence>
<gene>
    <name evidence="8" type="ORF">AWRI3579_g4395</name>
</gene>
<protein>
    <submittedName>
        <fullName evidence="8">Cell wall mannoprotein PIR3</fullName>
    </submittedName>
</protein>
<evidence type="ECO:0000256" key="1">
    <source>
        <dbReference type="ARBA" id="ARBA00004191"/>
    </source>
</evidence>
<evidence type="ECO:0000256" key="5">
    <source>
        <dbReference type="ARBA" id="ARBA00038219"/>
    </source>
</evidence>
<feature type="signal peptide" evidence="6">
    <location>
        <begin position="1"/>
        <end position="19"/>
    </location>
</feature>
<dbReference type="InterPro" id="IPR054508">
    <property type="entry name" value="PIR1-like_C"/>
</dbReference>
<evidence type="ECO:0000313" key="9">
    <source>
        <dbReference type="Proteomes" id="UP000095728"/>
    </source>
</evidence>
<sequence>MQFKTLLFSGLLATQVVGAAKHGHSSASSTDVVVTETTTSKSSASSAASSTTQSANATEYVGGEPWSTLTPVETYQCGFTNFNSSFGIAVKTITFNLTSATANASAFATPTGTEAAAATISTSGKSKQNKLFAPTPALDVVIDGQVRAVISKTTTDEVVTTTTLTRTQTVVMSTTTTEGASATGASHNITLIANATAVNETTHGNYTAASNTTTFNVTNMFYNSSNFNTTLLNSTAAFLNSSHFVNSTSYNSTIQCSAQLPSFFNDVSCQTNNTLSVTLQDSVLRDSLDRIGTISSGRQFQFDGPYPQTGAIYAAGWSITPDGFLALGGNDIFYECLSGDEFYNLYDEFIGSQCVPIQLEAVTLIDC</sequence>
<dbReference type="Proteomes" id="UP000095728">
    <property type="component" value="Unassembled WGS sequence"/>
</dbReference>
<dbReference type="Pfam" id="PF22799">
    <property type="entry name" value="PIR1-like_C"/>
    <property type="match status" value="1"/>
</dbReference>
<evidence type="ECO:0000256" key="6">
    <source>
        <dbReference type="SAM" id="SignalP"/>
    </source>
</evidence>
<evidence type="ECO:0000256" key="3">
    <source>
        <dbReference type="ARBA" id="ARBA00022525"/>
    </source>
</evidence>
<keyword evidence="4 6" id="KW-0732">Signal</keyword>
<dbReference type="PANTHER" id="PTHR47254:SF1">
    <property type="entry name" value="CELL WALL MANNOPROTEIN CIS3-RELATED"/>
    <property type="match status" value="1"/>
</dbReference>
<organism evidence="8 9">
    <name type="scientific">Hanseniaspora osmophila</name>
    <dbReference type="NCBI Taxonomy" id="56408"/>
    <lineage>
        <taxon>Eukaryota</taxon>
        <taxon>Fungi</taxon>
        <taxon>Dikarya</taxon>
        <taxon>Ascomycota</taxon>
        <taxon>Saccharomycotina</taxon>
        <taxon>Saccharomycetes</taxon>
        <taxon>Saccharomycodales</taxon>
        <taxon>Saccharomycodaceae</taxon>
        <taxon>Hanseniaspora</taxon>
    </lineage>
</organism>
<accession>A0A1E5R0Q2</accession>
<comment type="caution">
    <text evidence="8">The sequence shown here is derived from an EMBL/GenBank/DDBJ whole genome shotgun (WGS) entry which is preliminary data.</text>
</comment>
<evidence type="ECO:0000256" key="2">
    <source>
        <dbReference type="ARBA" id="ARBA00022512"/>
    </source>
</evidence>
<comment type="similarity">
    <text evidence="5">Belongs to the PIR protein family.</text>
</comment>
<evidence type="ECO:0000259" key="7">
    <source>
        <dbReference type="Pfam" id="PF22799"/>
    </source>
</evidence>
<keyword evidence="9" id="KW-1185">Reference proteome</keyword>
<proteinExistence type="inferred from homology"/>
<reference evidence="9" key="1">
    <citation type="journal article" date="2016" name="Genome Announc.">
        <title>Genome sequences of three species of Hanseniaspora isolated from spontaneous wine fermentations.</title>
        <authorList>
            <person name="Sternes P.R."/>
            <person name="Lee D."/>
            <person name="Kutyna D.R."/>
            <person name="Borneman A.R."/>
        </authorList>
    </citation>
    <scope>NUCLEOTIDE SEQUENCE [LARGE SCALE GENOMIC DNA]</scope>
    <source>
        <strain evidence="9">AWRI3579</strain>
    </source>
</reference>
<dbReference type="InParanoid" id="A0A1E5R0Q2"/>